<proteinExistence type="predicted"/>
<reference evidence="3 4" key="1">
    <citation type="submission" date="2017-10" db="EMBL/GenBank/DDBJ databases">
        <title>Complete Genome Sequence of Mesoplasma entomophilum.</title>
        <authorList>
            <person name="Knight T.F."/>
            <person name="Citino T."/>
            <person name="Rubinstein R."/>
            <person name="Neuschaefer Z."/>
        </authorList>
    </citation>
    <scope>NUCLEOTIDE SEQUENCE [LARGE SCALE GENOMIC DNA]</scope>
    <source>
        <strain evidence="3 4">TAC</strain>
    </source>
</reference>
<keyword evidence="4" id="KW-1185">Reference proteome</keyword>
<keyword evidence="1" id="KW-0175">Coiled coil</keyword>
<dbReference type="PROSITE" id="PS51257">
    <property type="entry name" value="PROKAR_LIPOPROTEIN"/>
    <property type="match status" value="1"/>
</dbReference>
<accession>A0A3S5Y079</accession>
<evidence type="ECO:0000256" key="1">
    <source>
        <dbReference type="SAM" id="Coils"/>
    </source>
</evidence>
<dbReference type="EMBL" id="CP024411">
    <property type="protein sequence ID" value="ATQ35682.1"/>
    <property type="molecule type" value="Genomic_DNA"/>
</dbReference>
<dbReference type="RefSeq" id="WP_099651352.1">
    <property type="nucleotide sequence ID" value="NZ_CP024411.1"/>
</dbReference>
<gene>
    <name evidence="3" type="ORF">CS528_02830</name>
</gene>
<dbReference type="KEGG" id="ment:CS528_02830"/>
<evidence type="ECO:0000313" key="3">
    <source>
        <dbReference type="EMBL" id="ATQ35682.1"/>
    </source>
</evidence>
<dbReference type="Pfam" id="PF03382">
    <property type="entry name" value="DUF285"/>
    <property type="match status" value="2"/>
</dbReference>
<dbReference type="Proteomes" id="UP000232226">
    <property type="component" value="Chromosome"/>
</dbReference>
<feature type="signal peptide" evidence="2">
    <location>
        <begin position="1"/>
        <end position="20"/>
    </location>
</feature>
<dbReference type="NCBIfam" id="TIGR02167">
    <property type="entry name" value="Liste_lipo_26"/>
    <property type="match status" value="2"/>
</dbReference>
<sequence>MKKIMSFLAAVTLTANVVIAGVSCSNQNNQNNKINIQILKNDIQEILNQKNDKIWDLNELQKKIDEKYGDGEITVSLKNAKSISSLKEATFSFLACEKKYTGQIELIQKYETNEKETIEVSSTKDYIEKNILIMKPHSRWELDELQNKIDDQYGKGEITVSNSEVNKDENYIAGDKFNQTFNLKGNANSDNEFKYVGTTQIKHTFVEQEIIEREIVNKKLEEISSDYYETELAAKNAIINSVKTVSSGIEDVEFKEKNQTRAFATTEFSFSLILKNQNYILDGENNFKIKLNWDSRIEISQLDQELTTILNERKDSKWELVQLQNKIDTQYGNGEITVSPSQNLKSNNLGPQTEEFEFKGNGKFDNNFKYKNSTKLEHKFKITESIKNISSELGTILNDKSYDDKPWTISDLQNKIDIQYGNGEITVEEIKNQDTNFKASTIQNKQRINFKGNADASNDYSYTENIEIDHIWNSYKVLASDIQTATDTVKGDYETLEAAHKAIENAVLGVTGVESVNFENSNYAWTGGQVKFTIELKENYSLEGNNSFTVDIRTGENDIFDLVETIKAIQALDGKDFSDQNALQSEIDAIVKAKHKDLVATLDVQDSSTFAYDNKVVKVAISTENKDLTLTGNKEVTLNVRFGEKDTIDVDKLQAELNKAVLKDMTQQQAITNLETVKFAGVTKVSAKVKDSGNARSFDPMTFEATVTIDEANFTISKYVFEVTANRVGTKDEINYNDLKQTFENSISSGMTDKEVIGALQSIQKPHGVETILAKRKLTKGIVESVVFEIDITIDEANYIITSTHFEIKVQVDNREIIDTKELSVLLNKLSNLSFNTSSETDLEKTIEYIIRMNTSSELYNLIEFSVAEGKIKVSPRNNINYKLSDEIDVKFNGWRNNSKNQSTIYYDDRSESFVAINFDAENEPSVRDVNTDTIYQIGYNSKGQVPIMPLKIKQINNYLPSGATDLTNMFNQCSEFNQDLNSWDTSNVTSLYGTFCAASKFNGNISGWNTQAVLSMSYTFANALQFDQNISNWNTKQVTIMDHMFENANLFNQDLSSWNVYKVTNIDNFDLNTDNWKLPKPKFDNSKNIETIISDLSSLVNNAEHKNKSWTQNDLQKAVNDKYGVDKIIVSSSKNQYSSIESHEDIWTFTGQWSLTNKELEYSGSTSIKHNWIMNVVSVDEIQELLNNFLTEKTYEKDAIEKYKKFTASGVKVVSSQKVNKDDKFIKVKLELVDSSYKWNDSGFNGEFEVRSDKIIFMQYINTTRLYELYDQVVAKAFTVNSNYKFLDLTKSIAYLNLTEEEFNVIDFKLFTINNVVGIVDIKIKDEYKNYYTLSGGEKRVSYYNAEIGENGLKQDIIAEDSKGNIRVYEPTIFIENNNNNKDGLKVYQIGIDHYNGAFTIGRLPENLEKISPYLPSEITSLYSAFFNLKNFNDPNIKQWDVSRVTNMNATFGGATNFNQDISVWNTSNVNSMNNMFRDAINFNQNLGYWKVSKVKSYENFDYNTPKWVLPKPILGIHGRNH</sequence>
<evidence type="ECO:0008006" key="5">
    <source>
        <dbReference type="Google" id="ProtNLM"/>
    </source>
</evidence>
<feature type="coiled-coil region" evidence="1">
    <location>
        <begin position="29"/>
        <end position="63"/>
    </location>
</feature>
<feature type="chain" id="PRO_5018592517" description="Lipoprotein" evidence="2">
    <location>
        <begin position="21"/>
        <end position="1523"/>
    </location>
</feature>
<dbReference type="InterPro" id="IPR011889">
    <property type="entry name" value="Liste_lipo_26"/>
</dbReference>
<keyword evidence="2" id="KW-0732">Signal</keyword>
<protein>
    <recommendedName>
        <fullName evidence="5">Lipoprotein</fullName>
    </recommendedName>
</protein>
<evidence type="ECO:0000256" key="2">
    <source>
        <dbReference type="SAM" id="SignalP"/>
    </source>
</evidence>
<evidence type="ECO:0000313" key="4">
    <source>
        <dbReference type="Proteomes" id="UP000232226"/>
    </source>
</evidence>
<name>A0A3S5Y079_9MOLU</name>
<organism evidence="3 4">
    <name type="scientific">Mesoplasma entomophilum</name>
    <dbReference type="NCBI Taxonomy" id="2149"/>
    <lineage>
        <taxon>Bacteria</taxon>
        <taxon>Bacillati</taxon>
        <taxon>Mycoplasmatota</taxon>
        <taxon>Mollicutes</taxon>
        <taxon>Entomoplasmatales</taxon>
        <taxon>Entomoplasmataceae</taxon>
        <taxon>Mesoplasma</taxon>
    </lineage>
</organism>
<dbReference type="InterPro" id="IPR005046">
    <property type="entry name" value="DUF285"/>
</dbReference>